<dbReference type="SMART" id="SM00564">
    <property type="entry name" value="PQQ"/>
    <property type="match status" value="5"/>
</dbReference>
<organism evidence="7 8">
    <name type="scientific">Coffea canephora</name>
    <name type="common">Robusta coffee</name>
    <dbReference type="NCBI Taxonomy" id="49390"/>
    <lineage>
        <taxon>Eukaryota</taxon>
        <taxon>Viridiplantae</taxon>
        <taxon>Streptophyta</taxon>
        <taxon>Embryophyta</taxon>
        <taxon>Tracheophyta</taxon>
        <taxon>Spermatophyta</taxon>
        <taxon>Magnoliopsida</taxon>
        <taxon>eudicotyledons</taxon>
        <taxon>Gunneridae</taxon>
        <taxon>Pentapetalae</taxon>
        <taxon>asterids</taxon>
        <taxon>lamiids</taxon>
        <taxon>Gentianales</taxon>
        <taxon>Rubiaceae</taxon>
        <taxon>Ixoroideae</taxon>
        <taxon>Gardenieae complex</taxon>
        <taxon>Bertiereae - Coffeeae clade</taxon>
        <taxon>Coffeeae</taxon>
        <taxon>Coffea</taxon>
    </lineage>
</organism>
<dbReference type="PhylomeDB" id="A0A068U151"/>
<dbReference type="InParanoid" id="A0A068U151"/>
<dbReference type="AlphaFoldDB" id="A0A068U151"/>
<protein>
    <recommendedName>
        <fullName evidence="5 6">Pyrrolo-quinoline quinone repeat domain-containing protein</fullName>
    </recommendedName>
</protein>
<dbReference type="EMBL" id="HG739092">
    <property type="protein sequence ID" value="CDP02211.1"/>
    <property type="molecule type" value="Genomic_DNA"/>
</dbReference>
<dbReference type="OrthoDB" id="416253at2759"/>
<dbReference type="InterPro" id="IPR002372">
    <property type="entry name" value="PQQ_rpt_dom"/>
</dbReference>
<evidence type="ECO:0000256" key="3">
    <source>
        <dbReference type="ARBA" id="ARBA00023002"/>
    </source>
</evidence>
<evidence type="ECO:0000259" key="5">
    <source>
        <dbReference type="Pfam" id="PF01011"/>
    </source>
</evidence>
<dbReference type="Pfam" id="PF01011">
    <property type="entry name" value="PQQ"/>
    <property type="match status" value="1"/>
</dbReference>
<comment type="cofactor">
    <cofactor evidence="1">
        <name>pyrroloquinoline quinone</name>
        <dbReference type="ChEBI" id="CHEBI:58442"/>
    </cofactor>
</comment>
<dbReference type="InterPro" id="IPR011047">
    <property type="entry name" value="Quinoprotein_ADH-like_sf"/>
</dbReference>
<dbReference type="PANTHER" id="PTHR32303:SF10">
    <property type="entry name" value="OUTER MEMBRANE PROTEIN ASSEMBLY FACTOR BAMB"/>
    <property type="match status" value="1"/>
</dbReference>
<dbReference type="InterPro" id="IPR018391">
    <property type="entry name" value="PQQ_b-propeller_rpt"/>
</dbReference>
<name>A0A068U151_COFCA</name>
<evidence type="ECO:0000313" key="8">
    <source>
        <dbReference type="Proteomes" id="UP000295252"/>
    </source>
</evidence>
<evidence type="ECO:0000259" key="6">
    <source>
        <dbReference type="Pfam" id="PF13360"/>
    </source>
</evidence>
<dbReference type="STRING" id="49390.A0A068U151"/>
<keyword evidence="8" id="KW-1185">Reference proteome</keyword>
<feature type="signal peptide" evidence="4">
    <location>
        <begin position="1"/>
        <end position="34"/>
    </location>
</feature>
<evidence type="ECO:0000313" key="7">
    <source>
        <dbReference type="EMBL" id="CDP02211.1"/>
    </source>
</evidence>
<accession>A0A068U151</accession>
<reference evidence="8" key="1">
    <citation type="journal article" date="2014" name="Science">
        <title>The coffee genome provides insight into the convergent evolution of caffeine biosynthesis.</title>
        <authorList>
            <person name="Denoeud F."/>
            <person name="Carretero-Paulet L."/>
            <person name="Dereeper A."/>
            <person name="Droc G."/>
            <person name="Guyot R."/>
            <person name="Pietrella M."/>
            <person name="Zheng C."/>
            <person name="Alberti A."/>
            <person name="Anthony F."/>
            <person name="Aprea G."/>
            <person name="Aury J.M."/>
            <person name="Bento P."/>
            <person name="Bernard M."/>
            <person name="Bocs S."/>
            <person name="Campa C."/>
            <person name="Cenci A."/>
            <person name="Combes M.C."/>
            <person name="Crouzillat D."/>
            <person name="Da Silva C."/>
            <person name="Daddiego L."/>
            <person name="De Bellis F."/>
            <person name="Dussert S."/>
            <person name="Garsmeur O."/>
            <person name="Gayraud T."/>
            <person name="Guignon V."/>
            <person name="Jahn K."/>
            <person name="Jamilloux V."/>
            <person name="Joet T."/>
            <person name="Labadie K."/>
            <person name="Lan T."/>
            <person name="Leclercq J."/>
            <person name="Lepelley M."/>
            <person name="Leroy T."/>
            <person name="Li L.T."/>
            <person name="Librado P."/>
            <person name="Lopez L."/>
            <person name="Munoz A."/>
            <person name="Noel B."/>
            <person name="Pallavicini A."/>
            <person name="Perrotta G."/>
            <person name="Poncet V."/>
            <person name="Pot D."/>
            <person name="Priyono X."/>
            <person name="Rigoreau M."/>
            <person name="Rouard M."/>
            <person name="Rozas J."/>
            <person name="Tranchant-Dubreuil C."/>
            <person name="VanBuren R."/>
            <person name="Zhang Q."/>
            <person name="Andrade A.C."/>
            <person name="Argout X."/>
            <person name="Bertrand B."/>
            <person name="de Kochko A."/>
            <person name="Graziosi G."/>
            <person name="Henry R.J."/>
            <person name="Jayarama X."/>
            <person name="Ming R."/>
            <person name="Nagai C."/>
            <person name="Rounsley S."/>
            <person name="Sankoff D."/>
            <person name="Giuliano G."/>
            <person name="Albert V.A."/>
            <person name="Wincker P."/>
            <person name="Lashermes P."/>
        </authorList>
    </citation>
    <scope>NUCLEOTIDE SEQUENCE [LARGE SCALE GENOMIC DNA]</scope>
    <source>
        <strain evidence="8">cv. DH200-94</strain>
    </source>
</reference>
<feature type="domain" description="Pyrrolo-quinoline quinone repeat" evidence="5">
    <location>
        <begin position="50"/>
        <end position="400"/>
    </location>
</feature>
<keyword evidence="4" id="KW-0732">Signal</keyword>
<comment type="similarity">
    <text evidence="2">Belongs to the bacterial PQQ dehydrogenase family.</text>
</comment>
<dbReference type="Gramene" id="CDP02211">
    <property type="protein sequence ID" value="CDP02211"/>
    <property type="gene ID" value="GSCOC_T00039534001"/>
</dbReference>
<evidence type="ECO:0000256" key="4">
    <source>
        <dbReference type="SAM" id="SignalP"/>
    </source>
</evidence>
<evidence type="ECO:0000256" key="1">
    <source>
        <dbReference type="ARBA" id="ARBA00001931"/>
    </source>
</evidence>
<feature type="chain" id="PRO_5001654406" description="Pyrrolo-quinoline quinone repeat domain-containing protein" evidence="4">
    <location>
        <begin position="35"/>
        <end position="545"/>
    </location>
</feature>
<keyword evidence="3" id="KW-0560">Oxidoreductase</keyword>
<dbReference type="PANTHER" id="PTHR32303">
    <property type="entry name" value="QUINOPROTEIN ALCOHOL DEHYDROGENASE (CYTOCHROME C)"/>
    <property type="match status" value="1"/>
</dbReference>
<dbReference type="SUPFAM" id="SSF50998">
    <property type="entry name" value="Quinoprotein alcohol dehydrogenase-like"/>
    <property type="match status" value="1"/>
</dbReference>
<dbReference type="Gene3D" id="2.140.10.10">
    <property type="entry name" value="Quinoprotein alcohol dehydrogenase-like superfamily"/>
    <property type="match status" value="1"/>
</dbReference>
<dbReference type="OMA" id="PWNSHLR"/>
<dbReference type="GO" id="GO:0016491">
    <property type="term" value="F:oxidoreductase activity"/>
    <property type="evidence" value="ECO:0007669"/>
    <property type="project" value="UniProtKB-KW"/>
</dbReference>
<dbReference type="Proteomes" id="UP000295252">
    <property type="component" value="Chromosome IX"/>
</dbReference>
<dbReference type="Pfam" id="PF13360">
    <property type="entry name" value="PQQ_2"/>
    <property type="match status" value="1"/>
</dbReference>
<proteinExistence type="inferred from homology"/>
<sequence>MAPAARHQYQAPQFFAILAFFLLCILIQIIGTAASAAGPYVRFGSPRGDWLNHGGDIYNRRYASGETKISPATASRLGLKWKFNAGGLVTGTPAVYDGVVYFTSWNGYVYAVKACDGSLVWKQNLKRLTGISGGQLLGFNATIARSTPTVVAGDLDMLILGITGPAYVIAIKRSSGRLIWSTQLDTHPYAIITMSGTYYHGGFYVGVSSLEENATIEECCTFRGSFVKLDARTGRILWKTFTLPDNHGQRGDYAGGAIWGSSAPIDASRNHVYIATGNLYSAPQRIQDCQERLNNQTTPTNPEECIEPDNHSDSMMALDMDNGKIRWYRQLGGYDVWFFACNNLSTPNCPSGPNPDADFGEEPMMLSIELNATKRDIVVAVQKSGFAWALDRDDGNIIWFTEAGPGGIAGGGTWGAATDTKKIYTNIANSNRMNFTLLPSKKVTNGGGWVAMDAPTGKILWSTADPKNATVNPVTIANGVLFGGSTHSTGPVYAINAGTGKILWSYETGASVYGGMSVSNGCMYVGHGYRAPAFTAGTHLFAFCI</sequence>
<feature type="domain" description="Pyrrolo-quinoline quinone repeat" evidence="6">
    <location>
        <begin position="448"/>
        <end position="525"/>
    </location>
</feature>
<evidence type="ECO:0000256" key="2">
    <source>
        <dbReference type="ARBA" id="ARBA00008156"/>
    </source>
</evidence>
<gene>
    <name evidence="7" type="ORF">GSCOC_T00039534001</name>
</gene>